<name>W6Q486_PENRF</name>
<dbReference type="Proteomes" id="UP000030686">
    <property type="component" value="Unassembled WGS sequence"/>
</dbReference>
<dbReference type="SUPFAM" id="SSF57701">
    <property type="entry name" value="Zn2/Cys6 DNA-binding domain"/>
    <property type="match status" value="1"/>
</dbReference>
<dbReference type="PANTHER" id="PTHR47256">
    <property type="entry name" value="ZN(II)2CYS6 TRANSCRIPTION FACTOR (EUROFUNG)-RELATED"/>
    <property type="match status" value="1"/>
</dbReference>
<keyword evidence="4" id="KW-0539">Nucleus</keyword>
<evidence type="ECO:0000313" key="7">
    <source>
        <dbReference type="EMBL" id="CDM31428.1"/>
    </source>
</evidence>
<dbReference type="InterPro" id="IPR036864">
    <property type="entry name" value="Zn2-C6_fun-type_DNA-bd_sf"/>
</dbReference>
<dbReference type="STRING" id="1365484.W6Q486"/>
<dbReference type="Gene3D" id="4.10.240.10">
    <property type="entry name" value="Zn(2)-C6 fungal-type DNA-binding domain"/>
    <property type="match status" value="1"/>
</dbReference>
<keyword evidence="1" id="KW-0805">Transcription regulation</keyword>
<keyword evidence="2 7" id="KW-0238">DNA-binding</keyword>
<reference evidence="7" key="1">
    <citation type="journal article" date="2014" name="Nat. Commun.">
        <title>Multiple recent horizontal transfers of a large genomic region in cheese making fungi.</title>
        <authorList>
            <person name="Cheeseman K."/>
            <person name="Ropars J."/>
            <person name="Renault P."/>
            <person name="Dupont J."/>
            <person name="Gouzy J."/>
            <person name="Branca A."/>
            <person name="Abraham A.L."/>
            <person name="Ceppi M."/>
            <person name="Conseiller E."/>
            <person name="Debuchy R."/>
            <person name="Malagnac F."/>
            <person name="Goarin A."/>
            <person name="Silar P."/>
            <person name="Lacoste S."/>
            <person name="Sallet E."/>
            <person name="Bensimon A."/>
            <person name="Giraud T."/>
            <person name="Brygoo Y."/>
        </authorList>
    </citation>
    <scope>NUCLEOTIDE SEQUENCE [LARGE SCALE GENOMIC DNA]</scope>
    <source>
        <strain evidence="7">FM164</strain>
    </source>
</reference>
<dbReference type="GO" id="GO:0003677">
    <property type="term" value="F:DNA binding"/>
    <property type="evidence" value="ECO:0007669"/>
    <property type="project" value="UniProtKB-KW"/>
</dbReference>
<dbReference type="PANTHER" id="PTHR47256:SF1">
    <property type="entry name" value="ZN(II)2CYS6 TRANSCRIPTION FACTOR (EUROFUNG)"/>
    <property type="match status" value="1"/>
</dbReference>
<proteinExistence type="predicted"/>
<dbReference type="EMBL" id="HG792016">
    <property type="protein sequence ID" value="CDM31428.1"/>
    <property type="molecule type" value="Genomic_DNA"/>
</dbReference>
<gene>
    <name evidence="7" type="ORF">PROQFM164_S02g001578</name>
</gene>
<dbReference type="SMART" id="SM00066">
    <property type="entry name" value="GAL4"/>
    <property type="match status" value="1"/>
</dbReference>
<dbReference type="OrthoDB" id="4356994at2759"/>
<evidence type="ECO:0000256" key="2">
    <source>
        <dbReference type="ARBA" id="ARBA00023125"/>
    </source>
</evidence>
<evidence type="ECO:0000256" key="3">
    <source>
        <dbReference type="ARBA" id="ARBA00023163"/>
    </source>
</evidence>
<evidence type="ECO:0000259" key="6">
    <source>
        <dbReference type="PROSITE" id="PS50048"/>
    </source>
</evidence>
<dbReference type="InterPro" id="IPR001138">
    <property type="entry name" value="Zn2Cys6_DnaBD"/>
</dbReference>
<dbReference type="InterPro" id="IPR053187">
    <property type="entry name" value="Notoamide_regulator"/>
</dbReference>
<organism evidence="7 8">
    <name type="scientific">Penicillium roqueforti (strain FM164)</name>
    <dbReference type="NCBI Taxonomy" id="1365484"/>
    <lineage>
        <taxon>Eukaryota</taxon>
        <taxon>Fungi</taxon>
        <taxon>Dikarya</taxon>
        <taxon>Ascomycota</taxon>
        <taxon>Pezizomycotina</taxon>
        <taxon>Eurotiomycetes</taxon>
        <taxon>Eurotiomycetidae</taxon>
        <taxon>Eurotiales</taxon>
        <taxon>Aspergillaceae</taxon>
        <taxon>Penicillium</taxon>
    </lineage>
</organism>
<evidence type="ECO:0000256" key="4">
    <source>
        <dbReference type="ARBA" id="ARBA00023242"/>
    </source>
</evidence>
<dbReference type="AlphaFoldDB" id="W6Q486"/>
<accession>W6Q486</accession>
<evidence type="ECO:0000256" key="5">
    <source>
        <dbReference type="SAM" id="MobiDB-lite"/>
    </source>
</evidence>
<evidence type="ECO:0000256" key="1">
    <source>
        <dbReference type="ARBA" id="ARBA00023015"/>
    </source>
</evidence>
<dbReference type="GO" id="GO:0008270">
    <property type="term" value="F:zinc ion binding"/>
    <property type="evidence" value="ECO:0007669"/>
    <property type="project" value="InterPro"/>
</dbReference>
<keyword evidence="3" id="KW-0804">Transcription</keyword>
<sequence>MKLFGDSSPDSMEPPTNRLFICGQSAIHPSSQHPLINFKMKHQNKIRRQSTACKECQRRRTKCSGGNPCSECTKRDCVCDVDENSDKRRKLYLGIMEELRYHQQFMDGFFEAIRTSDDANVHHIIDVVRSGSLTSEIQTAVNRILTDNRSSYNDVPEGGPLSDRPKRKASKSATSDYLIAQLLDPSEIQSDGDSAQQPVPYPTSYRVLPRNISRSLRIQKCFANEELPDDVRFQMFYDAGYVTRYFGAIHLKEQSPQLQLEASLLHKMAFRRHAFDVHHVCSQSLALLEFGVGTSKTRISRPWSPERQSSREIRINIGIHCRPRYDTT</sequence>
<feature type="domain" description="Zn(2)-C6 fungal-type" evidence="6">
    <location>
        <begin position="52"/>
        <end position="79"/>
    </location>
</feature>
<dbReference type="CDD" id="cd00067">
    <property type="entry name" value="GAL4"/>
    <property type="match status" value="1"/>
</dbReference>
<dbReference type="PROSITE" id="PS50048">
    <property type="entry name" value="ZN2_CY6_FUNGAL_2"/>
    <property type="match status" value="1"/>
</dbReference>
<protein>
    <submittedName>
        <fullName evidence="7">Zn(2)-C6 fungal-type DNA-binding domain</fullName>
    </submittedName>
</protein>
<evidence type="ECO:0000313" key="8">
    <source>
        <dbReference type="Proteomes" id="UP000030686"/>
    </source>
</evidence>
<dbReference type="GO" id="GO:0000981">
    <property type="term" value="F:DNA-binding transcription factor activity, RNA polymerase II-specific"/>
    <property type="evidence" value="ECO:0007669"/>
    <property type="project" value="InterPro"/>
</dbReference>
<feature type="region of interest" description="Disordered" evidence="5">
    <location>
        <begin position="149"/>
        <end position="172"/>
    </location>
</feature>
<keyword evidence="8" id="KW-1185">Reference proteome</keyword>
<dbReference type="Pfam" id="PF00172">
    <property type="entry name" value="Zn_clus"/>
    <property type="match status" value="1"/>
</dbReference>